<gene>
    <name evidence="3" type="ORF">CSOL1703_00001630</name>
</gene>
<dbReference type="SMART" id="SM00213">
    <property type="entry name" value="UBQ"/>
    <property type="match status" value="1"/>
</dbReference>
<dbReference type="InterPro" id="IPR000626">
    <property type="entry name" value="Ubiquitin-like_dom"/>
</dbReference>
<reference evidence="3" key="1">
    <citation type="submission" date="2021-10" db="EMBL/GenBank/DDBJ databases">
        <authorList>
            <person name="Piombo E."/>
        </authorList>
    </citation>
    <scope>NUCLEOTIDE SEQUENCE</scope>
</reference>
<evidence type="ECO:0000256" key="1">
    <source>
        <dbReference type="SAM" id="MobiDB-lite"/>
    </source>
</evidence>
<feature type="compositionally biased region" description="Basic and acidic residues" evidence="1">
    <location>
        <begin position="68"/>
        <end position="85"/>
    </location>
</feature>
<dbReference type="OrthoDB" id="3365399at2759"/>
<proteinExistence type="predicted"/>
<feature type="region of interest" description="Disordered" evidence="1">
    <location>
        <begin position="159"/>
        <end position="222"/>
    </location>
</feature>
<protein>
    <recommendedName>
        <fullName evidence="2">Ubiquitin-like domain-containing protein</fullName>
    </recommendedName>
</protein>
<accession>A0A9P0EHN6</accession>
<feature type="region of interest" description="Disordered" evidence="1">
    <location>
        <begin position="1"/>
        <end position="138"/>
    </location>
</feature>
<name>A0A9P0EHN6_9HYPO</name>
<dbReference type="AlphaFoldDB" id="A0A9P0EHN6"/>
<evidence type="ECO:0000313" key="4">
    <source>
        <dbReference type="Proteomes" id="UP000775872"/>
    </source>
</evidence>
<organism evidence="3 4">
    <name type="scientific">Clonostachys solani</name>
    <dbReference type="NCBI Taxonomy" id="160281"/>
    <lineage>
        <taxon>Eukaryota</taxon>
        <taxon>Fungi</taxon>
        <taxon>Dikarya</taxon>
        <taxon>Ascomycota</taxon>
        <taxon>Pezizomycotina</taxon>
        <taxon>Sordariomycetes</taxon>
        <taxon>Hypocreomycetidae</taxon>
        <taxon>Hypocreales</taxon>
        <taxon>Bionectriaceae</taxon>
        <taxon>Clonostachys</taxon>
    </lineage>
</organism>
<dbReference type="Gene3D" id="3.10.20.90">
    <property type="entry name" value="Phosphatidylinositol 3-kinase Catalytic Subunit, Chain A, domain 1"/>
    <property type="match status" value="1"/>
</dbReference>
<feature type="domain" description="Ubiquitin-like" evidence="2">
    <location>
        <begin position="433"/>
        <end position="505"/>
    </location>
</feature>
<dbReference type="Proteomes" id="UP000775872">
    <property type="component" value="Unassembled WGS sequence"/>
</dbReference>
<dbReference type="Pfam" id="PF11976">
    <property type="entry name" value="Rad60-SLD"/>
    <property type="match status" value="1"/>
</dbReference>
<sequence>MATDAIPPKKLKKLPFKPTALGRAASSISKDAGSDDYDVTKLFSRSREMAPALHAEEEERWRRKQTKLKKEIEKSRRSAEKRPIDDDGDEEEHGSPSASQSTEKASAGGSQRRDARGDGHQEDGISQTGEEDEEPPRYNPALCAIFANSFSTVDINISCSSLVTPPSSKRARLDKSWSSKWSPGATSLSQSSAPDSPSPRRSRRLAELPPSESPGVRSANEVASSAICIDSDDDEVESARPSQSSTNVKIRDVEPVEDDIVEEEEEFAEYVQRAKEQRARDLSRDLDFDCDDKAVKVHVSSQIDGTRDCLVIVKYDKSLKDIRKSWFQTQAKFDISLPPGFTMSDSILTWCSAPVYSHTSLRDLAIRPCGSGKVTAPSSNRDGISPDGTVVLMRIHTPEGFRQFEEEKRRKRETQDFSDDEECELPESSTETLKINLAARDLEPAELKVQPETTVDTVITTYRAIQKIPSSRQITLWFDGEMLEDYITMRDADIDNLDTIEVHIK</sequence>
<feature type="region of interest" description="Disordered" evidence="1">
    <location>
        <begin position="405"/>
        <end position="425"/>
    </location>
</feature>
<dbReference type="EMBL" id="CABFOC020000035">
    <property type="protein sequence ID" value="CAH0049672.1"/>
    <property type="molecule type" value="Genomic_DNA"/>
</dbReference>
<dbReference type="SUPFAM" id="SSF54236">
    <property type="entry name" value="Ubiquitin-like"/>
    <property type="match status" value="1"/>
</dbReference>
<feature type="compositionally biased region" description="Low complexity" evidence="1">
    <location>
        <begin position="185"/>
        <end position="195"/>
    </location>
</feature>
<dbReference type="InterPro" id="IPR029071">
    <property type="entry name" value="Ubiquitin-like_domsf"/>
</dbReference>
<feature type="compositionally biased region" description="Basic and acidic residues" evidence="1">
    <location>
        <begin position="111"/>
        <end position="123"/>
    </location>
</feature>
<dbReference type="InterPro" id="IPR022617">
    <property type="entry name" value="Rad60/SUMO-like_dom"/>
</dbReference>
<dbReference type="PROSITE" id="PS50053">
    <property type="entry name" value="UBIQUITIN_2"/>
    <property type="match status" value="1"/>
</dbReference>
<comment type="caution">
    <text evidence="3">The sequence shown here is derived from an EMBL/GenBank/DDBJ whole genome shotgun (WGS) entry which is preliminary data.</text>
</comment>
<feature type="compositionally biased region" description="Acidic residues" evidence="1">
    <location>
        <begin position="416"/>
        <end position="425"/>
    </location>
</feature>
<evidence type="ECO:0000259" key="2">
    <source>
        <dbReference type="PROSITE" id="PS50053"/>
    </source>
</evidence>
<keyword evidence="4" id="KW-1185">Reference proteome</keyword>
<evidence type="ECO:0000313" key="3">
    <source>
        <dbReference type="EMBL" id="CAH0049672.1"/>
    </source>
</evidence>